<keyword evidence="12" id="KW-0443">Lipid metabolism</keyword>
<dbReference type="Gene3D" id="2.40.110.10">
    <property type="entry name" value="Butyryl-CoA Dehydrogenase, subunit A, domain 2"/>
    <property type="match status" value="1"/>
</dbReference>
<dbReference type="RefSeq" id="WP_092350467.1">
    <property type="nucleotide sequence ID" value="NZ_FNQN01000011.1"/>
</dbReference>
<dbReference type="InterPro" id="IPR009075">
    <property type="entry name" value="AcylCo_DH/oxidase_C"/>
</dbReference>
<comment type="similarity">
    <text evidence="3">Belongs to the acyl-CoA dehydrogenase family.</text>
</comment>
<feature type="domain" description="Acyl-CoA oxidase/dehydrogenase middle" evidence="17">
    <location>
        <begin position="237"/>
        <end position="331"/>
    </location>
</feature>
<dbReference type="GO" id="GO:0005737">
    <property type="term" value="C:cytoplasm"/>
    <property type="evidence" value="ECO:0007669"/>
    <property type="project" value="TreeGrafter"/>
</dbReference>
<keyword evidence="15" id="KW-0812">Transmembrane</keyword>
<evidence type="ECO:0000313" key="21">
    <source>
        <dbReference type="Proteomes" id="UP000199409"/>
    </source>
</evidence>
<dbReference type="Pfam" id="PF02770">
    <property type="entry name" value="Acyl-CoA_dh_M"/>
    <property type="match status" value="1"/>
</dbReference>
<evidence type="ECO:0000256" key="3">
    <source>
        <dbReference type="ARBA" id="ARBA00009347"/>
    </source>
</evidence>
<evidence type="ECO:0000256" key="15">
    <source>
        <dbReference type="SAM" id="Phobius"/>
    </source>
</evidence>
<accession>A0A1H4DTB8</accession>
<evidence type="ECO:0000259" key="18">
    <source>
        <dbReference type="Pfam" id="PF02771"/>
    </source>
</evidence>
<evidence type="ECO:0000256" key="10">
    <source>
        <dbReference type="ARBA" id="ARBA00022832"/>
    </source>
</evidence>
<dbReference type="EMBL" id="FNQN01000011">
    <property type="protein sequence ID" value="SEA75660.1"/>
    <property type="molecule type" value="Genomic_DNA"/>
</dbReference>
<dbReference type="InterPro" id="IPR046373">
    <property type="entry name" value="Acyl-CoA_Oxase/DH_mid-dom_sf"/>
</dbReference>
<dbReference type="FunFam" id="2.40.110.10:FF:000010">
    <property type="entry name" value="Acyl-CoA dehydrogenase"/>
    <property type="match status" value="1"/>
</dbReference>
<dbReference type="GO" id="GO:0070991">
    <property type="term" value="F:medium-chain fatty acyl-CoA dehydrogenase activity"/>
    <property type="evidence" value="ECO:0007669"/>
    <property type="project" value="UniProtKB-EC"/>
</dbReference>
<dbReference type="NCBIfam" id="NF007000">
    <property type="entry name" value="PRK09463.1"/>
    <property type="match status" value="1"/>
</dbReference>
<evidence type="ECO:0000313" key="20">
    <source>
        <dbReference type="EMBL" id="SEA75660.1"/>
    </source>
</evidence>
<comment type="catalytic activity">
    <reaction evidence="13">
        <text>a medium-chain 2,3-saturated fatty acyl-CoA + oxidized [electron-transfer flavoprotein] + H(+) = a medium-chain (2E)-enoyl-CoA + reduced [electron-transfer flavoprotein]</text>
        <dbReference type="Rhea" id="RHEA:14477"/>
        <dbReference type="Rhea" id="RHEA-COMP:10685"/>
        <dbReference type="Rhea" id="RHEA-COMP:10686"/>
        <dbReference type="ChEBI" id="CHEBI:15378"/>
        <dbReference type="ChEBI" id="CHEBI:57692"/>
        <dbReference type="ChEBI" id="CHEBI:58307"/>
        <dbReference type="ChEBI" id="CHEBI:83723"/>
        <dbReference type="ChEBI" id="CHEBI:83726"/>
        <dbReference type="EC" id="1.3.8.7"/>
    </reaction>
</comment>
<dbReference type="SUPFAM" id="SSF47203">
    <property type="entry name" value="Acyl-CoA dehydrogenase C-terminal domain-like"/>
    <property type="match status" value="1"/>
</dbReference>
<proteinExistence type="inferred from homology"/>
<dbReference type="InterPro" id="IPR015396">
    <property type="entry name" value="FadE_C"/>
</dbReference>
<evidence type="ECO:0000256" key="8">
    <source>
        <dbReference type="ARBA" id="ARBA00022630"/>
    </source>
</evidence>
<sequence>MISILLFLFAFWIMLVFQASRLVHTLVAAVFLIVASWSLNSITLWLLWPLFVITTLLLHIAKIRKPLLTQPILSVFRKIKPKLSATEQAALNAGDVWWDGDLFSGRPNWNKLLSYPPAVLSDEEQAFINGPVENLCELLDDWKITHELKDLPPEAWEFIKSNGFFALIIPKQYGGLEFSAMANSCLISKLAARSLSAAVTVMVPNSLGPAELLLHYGTEDQRNYYLPRLARGEEIPCFALTGPEAGSDAASLPDSGVICRGDWQGKNVLGIRLNWEKRYITLGPVATLLGLAFRLYDPDHLLGDVTDIGITCALVPVNTPGIDIGKRHNPLNVPFMNGPNSGRDVFIPVDQIIGGVTGAGKGWQMLMDCLSAGRAISLPALSLGAAKLVARNTGAYARVRRQFNLPIGHFEGIEEVLTRIAGETWVMTAARNLTCSALDQGFQPSVISAIVKLNLTERMRLIVNDGMDIEGGKGICTGPSNHLASAYQAIPIGITVEGANILTRTMIIFGQGAIRCHPWILKELQAADNKNQDQAIDEFDFAFFGHIAFSLRNAASALFYGLTSSRFVASPTSPNKRFYQHSTRFSTAFALTSDLLMGSLGGNLKRKEKQTGRMADILSELYMLSAALKYAEDHQNSTTETALLHWNVQRSLARIQESLLAIMRNLPLPLHLLLRGLIFPLGAHFTPPNDTLGRDVATTILEPGEQRDQLTAGLYSPTGENDPEKLLEEAFILAVATDPLEKKLRQQIKKGNLDIQDPDLLTKAVAKTIISADESELLIKARELRRRIIAVDAF</sequence>
<feature type="transmembrane region" description="Helical" evidence="15">
    <location>
        <begin position="29"/>
        <end position="58"/>
    </location>
</feature>
<dbReference type="GO" id="GO:0050660">
    <property type="term" value="F:flavin adenine dinucleotide binding"/>
    <property type="evidence" value="ECO:0007669"/>
    <property type="project" value="InterPro"/>
</dbReference>
<dbReference type="PANTHER" id="PTHR48083:SF33">
    <property type="entry name" value="ACYL-COENZYME A DEHYDROGENASE"/>
    <property type="match status" value="1"/>
</dbReference>
<evidence type="ECO:0000256" key="4">
    <source>
        <dbReference type="ARBA" id="ARBA00011881"/>
    </source>
</evidence>
<evidence type="ECO:0000256" key="13">
    <source>
        <dbReference type="ARBA" id="ARBA00047882"/>
    </source>
</evidence>
<dbReference type="SUPFAM" id="SSF56645">
    <property type="entry name" value="Acyl-CoA dehydrogenase NM domain-like"/>
    <property type="match status" value="1"/>
</dbReference>
<dbReference type="EC" id="1.3.8.8" evidence="6"/>
<evidence type="ECO:0000259" key="16">
    <source>
        <dbReference type="Pfam" id="PF00441"/>
    </source>
</evidence>
<organism evidence="20 21">
    <name type="scientific">Desulfuromusa kysingii</name>
    <dbReference type="NCBI Taxonomy" id="37625"/>
    <lineage>
        <taxon>Bacteria</taxon>
        <taxon>Pseudomonadati</taxon>
        <taxon>Thermodesulfobacteriota</taxon>
        <taxon>Desulfuromonadia</taxon>
        <taxon>Desulfuromonadales</taxon>
        <taxon>Geopsychrobacteraceae</taxon>
        <taxon>Desulfuromusa</taxon>
    </lineage>
</organism>
<dbReference type="FunFam" id="1.20.140.10:FF:000009">
    <property type="entry name" value="Acyl-CoA dehydrogenase"/>
    <property type="match status" value="1"/>
</dbReference>
<evidence type="ECO:0000256" key="9">
    <source>
        <dbReference type="ARBA" id="ARBA00022827"/>
    </source>
</evidence>
<dbReference type="EC" id="1.3.8.7" evidence="5"/>
<dbReference type="UniPathway" id="UPA00659"/>
<dbReference type="NCBIfam" id="NF009586">
    <property type="entry name" value="PRK13026.1"/>
    <property type="match status" value="1"/>
</dbReference>
<feature type="domain" description="Acyl-CoA dehydrogenase/oxidase N-terminal" evidence="18">
    <location>
        <begin position="141"/>
        <end position="233"/>
    </location>
</feature>
<evidence type="ECO:0000256" key="14">
    <source>
        <dbReference type="ARBA" id="ARBA00049247"/>
    </source>
</evidence>
<dbReference type="Pfam" id="PF00441">
    <property type="entry name" value="Acyl-CoA_dh_1"/>
    <property type="match status" value="1"/>
</dbReference>
<dbReference type="InterPro" id="IPR006091">
    <property type="entry name" value="Acyl-CoA_Oxase/DH_mid-dom"/>
</dbReference>
<dbReference type="GO" id="GO:0004466">
    <property type="term" value="F:long-chain fatty acyl-CoA dehydrogenase activity"/>
    <property type="evidence" value="ECO:0007669"/>
    <property type="project" value="UniProtKB-EC"/>
</dbReference>
<keyword evidence="21" id="KW-1185">Reference proteome</keyword>
<evidence type="ECO:0000256" key="5">
    <source>
        <dbReference type="ARBA" id="ARBA00012033"/>
    </source>
</evidence>
<gene>
    <name evidence="20" type="ORF">SAMN05660420_03092</name>
</gene>
<evidence type="ECO:0000256" key="6">
    <source>
        <dbReference type="ARBA" id="ARBA00012040"/>
    </source>
</evidence>
<dbReference type="FunFam" id="1.10.540.10:FF:000004">
    <property type="entry name" value="Acyl-CoA dehydrogenase"/>
    <property type="match status" value="1"/>
</dbReference>
<protein>
    <recommendedName>
        <fullName evidence="7">Acyl-coenzyme A dehydrogenase</fullName>
        <ecNumber evidence="5">1.3.8.7</ecNumber>
        <ecNumber evidence="6">1.3.8.8</ecNumber>
    </recommendedName>
</protein>
<name>A0A1H4DTB8_9BACT</name>
<evidence type="ECO:0000256" key="1">
    <source>
        <dbReference type="ARBA" id="ARBA00001974"/>
    </source>
</evidence>
<dbReference type="STRING" id="37625.SAMN05660420_03092"/>
<keyword evidence="10" id="KW-0276">Fatty acid metabolism</keyword>
<dbReference type="PANTHER" id="PTHR48083">
    <property type="entry name" value="MEDIUM-CHAIN SPECIFIC ACYL-COA DEHYDROGENASE, MITOCHONDRIAL-RELATED"/>
    <property type="match status" value="1"/>
</dbReference>
<keyword evidence="15" id="KW-0472">Membrane</keyword>
<evidence type="ECO:0000259" key="19">
    <source>
        <dbReference type="Pfam" id="PF09317"/>
    </source>
</evidence>
<dbReference type="InterPro" id="IPR050741">
    <property type="entry name" value="Acyl-CoA_dehydrogenase"/>
</dbReference>
<dbReference type="InterPro" id="IPR037069">
    <property type="entry name" value="AcylCoA_DH/ox_N_sf"/>
</dbReference>
<keyword evidence="11" id="KW-0560">Oxidoreductase</keyword>
<dbReference type="OrthoDB" id="9765339at2"/>
<feature type="domain" description="Acyl-CoA dehydrogenase/oxidase C-terminal" evidence="16">
    <location>
        <begin position="360"/>
        <end position="507"/>
    </location>
</feature>
<keyword evidence="15" id="KW-1133">Transmembrane helix</keyword>
<evidence type="ECO:0000256" key="7">
    <source>
        <dbReference type="ARBA" id="ARBA00020144"/>
    </source>
</evidence>
<comment type="pathway">
    <text evidence="2">Lipid metabolism; fatty acid beta-oxidation.</text>
</comment>
<comment type="cofactor">
    <cofactor evidence="1">
        <name>FAD</name>
        <dbReference type="ChEBI" id="CHEBI:57692"/>
    </cofactor>
</comment>
<feature type="domain" description="Acyl-CoA dehydrogenase C-terminal bacterial-type" evidence="19">
    <location>
        <begin position="514"/>
        <end position="794"/>
    </location>
</feature>
<dbReference type="InterPro" id="IPR009100">
    <property type="entry name" value="AcylCoA_DH/oxidase_NM_dom_sf"/>
</dbReference>
<keyword evidence="9" id="KW-0274">FAD</keyword>
<evidence type="ECO:0000256" key="11">
    <source>
        <dbReference type="ARBA" id="ARBA00023002"/>
    </source>
</evidence>
<dbReference type="Pfam" id="PF02771">
    <property type="entry name" value="Acyl-CoA_dh_N"/>
    <property type="match status" value="1"/>
</dbReference>
<dbReference type="Proteomes" id="UP000199409">
    <property type="component" value="Unassembled WGS sequence"/>
</dbReference>
<dbReference type="Pfam" id="PF09317">
    <property type="entry name" value="ACDH_C"/>
    <property type="match status" value="1"/>
</dbReference>
<dbReference type="InterPro" id="IPR013786">
    <property type="entry name" value="AcylCoA_DH/ox_N"/>
</dbReference>
<evidence type="ECO:0000256" key="2">
    <source>
        <dbReference type="ARBA" id="ARBA00005005"/>
    </source>
</evidence>
<comment type="catalytic activity">
    <reaction evidence="14">
        <text>a long-chain 2,3-saturated fatty acyl-CoA + oxidized [electron-transfer flavoprotein] + H(+) = a long-chain (2E)-enoyl-CoA + reduced [electron-transfer flavoprotein]</text>
        <dbReference type="Rhea" id="RHEA:17721"/>
        <dbReference type="Rhea" id="RHEA-COMP:10685"/>
        <dbReference type="Rhea" id="RHEA-COMP:10686"/>
        <dbReference type="ChEBI" id="CHEBI:15378"/>
        <dbReference type="ChEBI" id="CHEBI:57692"/>
        <dbReference type="ChEBI" id="CHEBI:58307"/>
        <dbReference type="ChEBI" id="CHEBI:83721"/>
        <dbReference type="ChEBI" id="CHEBI:83727"/>
        <dbReference type="EC" id="1.3.8.8"/>
    </reaction>
</comment>
<dbReference type="AlphaFoldDB" id="A0A1H4DTB8"/>
<evidence type="ECO:0000256" key="12">
    <source>
        <dbReference type="ARBA" id="ARBA00023098"/>
    </source>
</evidence>
<keyword evidence="8" id="KW-0285">Flavoprotein</keyword>
<comment type="subunit">
    <text evidence="4">Homotetramer.</text>
</comment>
<evidence type="ECO:0000259" key="17">
    <source>
        <dbReference type="Pfam" id="PF02770"/>
    </source>
</evidence>
<dbReference type="Gene3D" id="1.20.140.10">
    <property type="entry name" value="Butyryl-CoA Dehydrogenase, subunit A, domain 3"/>
    <property type="match status" value="1"/>
</dbReference>
<reference evidence="20 21" key="1">
    <citation type="submission" date="2016-10" db="EMBL/GenBank/DDBJ databases">
        <authorList>
            <person name="de Groot N.N."/>
        </authorList>
    </citation>
    <scope>NUCLEOTIDE SEQUENCE [LARGE SCALE GENOMIC DNA]</scope>
    <source>
        <strain evidence="20 21">DSM 7343</strain>
    </source>
</reference>
<dbReference type="InterPro" id="IPR036250">
    <property type="entry name" value="AcylCo_DH-like_C"/>
</dbReference>
<dbReference type="GO" id="GO:0033539">
    <property type="term" value="P:fatty acid beta-oxidation using acyl-CoA dehydrogenase"/>
    <property type="evidence" value="ECO:0007669"/>
    <property type="project" value="InterPro"/>
</dbReference>
<dbReference type="Gene3D" id="1.10.540.10">
    <property type="entry name" value="Acyl-CoA dehydrogenase/oxidase, N-terminal domain"/>
    <property type="match status" value="1"/>
</dbReference>